<evidence type="ECO:0000256" key="4">
    <source>
        <dbReference type="ARBA" id="ARBA00022679"/>
    </source>
</evidence>
<organism evidence="5 6">
    <name type="scientific">Oceanimonas smirnovii</name>
    <dbReference type="NCBI Taxonomy" id="264574"/>
    <lineage>
        <taxon>Bacteria</taxon>
        <taxon>Pseudomonadati</taxon>
        <taxon>Pseudomonadota</taxon>
        <taxon>Gammaproteobacteria</taxon>
        <taxon>Aeromonadales</taxon>
        <taxon>Aeromonadaceae</taxon>
        <taxon>Oceanimonas</taxon>
    </lineage>
</organism>
<reference evidence="5 6" key="1">
    <citation type="submission" date="2024-08" db="EMBL/GenBank/DDBJ databases">
        <title>Oceanimonas smirnovii Genome sequencing and assembly.</title>
        <authorList>
            <person name="Tang B."/>
        </authorList>
    </citation>
    <scope>NUCLEOTIDE SEQUENCE [LARGE SCALE GENOMIC DNA]</scope>
    <source>
        <strain evidence="5 6">OS2020-119</strain>
    </source>
</reference>
<dbReference type="GO" id="GO:0016740">
    <property type="term" value="F:transferase activity"/>
    <property type="evidence" value="ECO:0007669"/>
    <property type="project" value="UniProtKB-KW"/>
</dbReference>
<proteinExistence type="inferred from homology"/>
<keyword evidence="4 5" id="KW-0808">Transferase</keyword>
<dbReference type="SUPFAM" id="SSF75169">
    <property type="entry name" value="DsrEFH-like"/>
    <property type="match status" value="1"/>
</dbReference>
<gene>
    <name evidence="5" type="primary">tusD</name>
    <name evidence="5" type="ORF">AB9R89_10820</name>
</gene>
<comment type="similarity">
    <text evidence="2">Belongs to the DsrE/TusD family.</text>
</comment>
<dbReference type="NCBIfam" id="TIGR03012">
    <property type="entry name" value="sulf_tusD_dsrE"/>
    <property type="match status" value="1"/>
</dbReference>
<dbReference type="RefSeq" id="WP_019935969.1">
    <property type="nucleotide sequence ID" value="NZ_CP166302.1"/>
</dbReference>
<dbReference type="Pfam" id="PF02635">
    <property type="entry name" value="DsrE"/>
    <property type="match status" value="1"/>
</dbReference>
<keyword evidence="6" id="KW-1185">Reference proteome</keyword>
<dbReference type="EMBL" id="JBGFTR010000016">
    <property type="protein sequence ID" value="MFH7565813.1"/>
    <property type="molecule type" value="Genomic_DNA"/>
</dbReference>
<dbReference type="InterPro" id="IPR017463">
    <property type="entry name" value="Sulphur_relay_TusD/DsrE"/>
</dbReference>
<dbReference type="InterPro" id="IPR027396">
    <property type="entry name" value="DsrEFH-like"/>
</dbReference>
<name>A0ABW7P2U0_9GAMM</name>
<dbReference type="PANTHER" id="PTHR34874:SF3">
    <property type="entry name" value="SULFURTRANSFERASE TUSD"/>
    <property type="match status" value="1"/>
</dbReference>
<dbReference type="EC" id="2.8.1.-" evidence="5"/>
<comment type="subcellular location">
    <subcellularLocation>
        <location evidence="1">Cytoplasm</location>
    </subcellularLocation>
</comment>
<dbReference type="PANTHER" id="PTHR34874">
    <property type="entry name" value="PROTEIN YCHN"/>
    <property type="match status" value="1"/>
</dbReference>
<evidence type="ECO:0000256" key="1">
    <source>
        <dbReference type="ARBA" id="ARBA00004496"/>
    </source>
</evidence>
<sequence>MTPASLRFALLITGPCYGSQAAADALRFASAVLEQGHVLDSVFFYQEGVHNGSRLVQPASDEFDVHRAWVTLAERHQLTLDLCVAAALRRGLCDDSCAAEAGLGTGNVAAPFRLSGLGALAQAALTADRVVQF</sequence>
<accession>A0ABW7P2U0</accession>
<keyword evidence="3" id="KW-0963">Cytoplasm</keyword>
<protein>
    <submittedName>
        <fullName evidence="5">Sulfurtransferase complex subunit TusD</fullName>
        <ecNumber evidence="5">2.8.1.-</ecNumber>
    </submittedName>
</protein>
<evidence type="ECO:0000313" key="5">
    <source>
        <dbReference type="EMBL" id="MFH7565813.1"/>
    </source>
</evidence>
<dbReference type="Proteomes" id="UP001610706">
    <property type="component" value="Unassembled WGS sequence"/>
</dbReference>
<evidence type="ECO:0000256" key="3">
    <source>
        <dbReference type="ARBA" id="ARBA00022490"/>
    </source>
</evidence>
<evidence type="ECO:0000256" key="2">
    <source>
        <dbReference type="ARBA" id="ARBA00007067"/>
    </source>
</evidence>
<evidence type="ECO:0000313" key="6">
    <source>
        <dbReference type="Proteomes" id="UP001610706"/>
    </source>
</evidence>
<comment type="caution">
    <text evidence="5">The sequence shown here is derived from an EMBL/GenBank/DDBJ whole genome shotgun (WGS) entry which is preliminary data.</text>
</comment>
<dbReference type="InterPro" id="IPR003787">
    <property type="entry name" value="Sulphur_relay_DsrE/F-like"/>
</dbReference>
<dbReference type="Gene3D" id="3.40.1260.10">
    <property type="entry name" value="DsrEFH-like"/>
    <property type="match status" value="1"/>
</dbReference>
<dbReference type="NCBIfam" id="NF001237">
    <property type="entry name" value="PRK00207.1"/>
    <property type="match status" value="1"/>
</dbReference>